<dbReference type="GeneID" id="65338505"/>
<evidence type="ECO:0000313" key="1">
    <source>
        <dbReference type="EMBL" id="QPZ51094.1"/>
    </source>
</evidence>
<dbReference type="EMBL" id="MT114157">
    <property type="protein sequence ID" value="QPZ51094.1"/>
    <property type="molecule type" value="Genomic_DNA"/>
</dbReference>
<protein>
    <submittedName>
        <fullName evidence="1">Uncharacterized protein</fullName>
    </submittedName>
</protein>
<accession>A0A7T3PCU7</accession>
<dbReference type="AlphaFoldDB" id="A0A7T3PCU7"/>
<organism evidence="1">
    <name type="scientific">Clavaria fumosa</name>
    <dbReference type="NCBI Taxonomy" id="264083"/>
    <lineage>
        <taxon>Eukaryota</taxon>
        <taxon>Fungi</taxon>
        <taxon>Dikarya</taxon>
        <taxon>Basidiomycota</taxon>
        <taxon>Agaricomycotina</taxon>
        <taxon>Agaricomycetes</taxon>
        <taxon>Agaricomycetidae</taxon>
        <taxon>Agaricales</taxon>
        <taxon>Clavariineae</taxon>
        <taxon>Clavariaceae</taxon>
        <taxon>Clavaria</taxon>
    </lineage>
</organism>
<proteinExistence type="predicted"/>
<sequence>MNNNSWVTSSKELSENNLSNSTKSIINLSDSNNTSDSNSNYGENIIQVIKGPYSLNNEIITNLDGDNLFISDFEKNIIPDYKIKRRDLKTRIDKSLPTILEDYLKE</sequence>
<reference evidence="1" key="1">
    <citation type="journal article" date="2020" name="IMA Fungus">
        <title>The 256 kb mitochondrial genome of Clavaria fumosa is the largest among phylum Basidiomycota and is rich in introns and intronic ORFs.</title>
        <authorList>
            <person name="Wang X."/>
            <person name="Wang Y."/>
            <person name="Yao W."/>
            <person name="Shen J."/>
            <person name="Chen M."/>
            <person name="Gao M."/>
            <person name="Ren J."/>
            <person name="Li Q."/>
            <person name="Liu N."/>
        </authorList>
    </citation>
    <scope>NUCLEOTIDE SEQUENCE</scope>
</reference>
<geneLocation type="mitochondrion" evidence="1"/>
<keyword evidence="1" id="KW-0496">Mitochondrion</keyword>
<name>A0A7T3PCU7_9AGAR</name>
<dbReference type="RefSeq" id="YP_010130192.1">
    <property type="nucleotide sequence ID" value="NC_056336.1"/>
</dbReference>
<gene>
    <name evidence="1" type="primary">orf106</name>
</gene>